<dbReference type="AlphaFoldDB" id="A0A1J1J7P9"/>
<gene>
    <name evidence="1" type="ORF">CLUMA_CG021610</name>
</gene>
<keyword evidence="2" id="KW-1185">Reference proteome</keyword>
<evidence type="ECO:0000313" key="2">
    <source>
        <dbReference type="Proteomes" id="UP000183832"/>
    </source>
</evidence>
<proteinExistence type="predicted"/>
<reference evidence="1 2" key="1">
    <citation type="submission" date="2015-04" db="EMBL/GenBank/DDBJ databases">
        <authorList>
            <person name="Syromyatnikov M.Y."/>
            <person name="Popov V.N."/>
        </authorList>
    </citation>
    <scope>NUCLEOTIDE SEQUENCE [LARGE SCALE GENOMIC DNA]</scope>
</reference>
<dbReference type="Proteomes" id="UP000183832">
    <property type="component" value="Unassembled WGS sequence"/>
</dbReference>
<dbReference type="EMBL" id="CVRI01000075">
    <property type="protein sequence ID" value="CRL08416.1"/>
    <property type="molecule type" value="Genomic_DNA"/>
</dbReference>
<accession>A0A1J1J7P9</accession>
<sequence length="89" mass="10646">MQMPAFHKRISDERSRRKFYETKSSFHDAFNIVCCQFLFSASDEINKRNFPSFAFSIMSLEAFLIHPQLNSFKQHRLEHNQTISLEMKK</sequence>
<organism evidence="1 2">
    <name type="scientific">Clunio marinus</name>
    <dbReference type="NCBI Taxonomy" id="568069"/>
    <lineage>
        <taxon>Eukaryota</taxon>
        <taxon>Metazoa</taxon>
        <taxon>Ecdysozoa</taxon>
        <taxon>Arthropoda</taxon>
        <taxon>Hexapoda</taxon>
        <taxon>Insecta</taxon>
        <taxon>Pterygota</taxon>
        <taxon>Neoptera</taxon>
        <taxon>Endopterygota</taxon>
        <taxon>Diptera</taxon>
        <taxon>Nematocera</taxon>
        <taxon>Chironomoidea</taxon>
        <taxon>Chironomidae</taxon>
        <taxon>Clunio</taxon>
    </lineage>
</organism>
<protein>
    <submittedName>
        <fullName evidence="1">CLUMA_CG021610, isoform A</fullName>
    </submittedName>
</protein>
<name>A0A1J1J7P9_9DIPT</name>
<evidence type="ECO:0000313" key="1">
    <source>
        <dbReference type="EMBL" id="CRL08416.1"/>
    </source>
</evidence>